<keyword evidence="3 13" id="KW-0820">tRNA-binding</keyword>
<dbReference type="NCBIfam" id="TIGR00418">
    <property type="entry name" value="thrS"/>
    <property type="match status" value="1"/>
</dbReference>
<evidence type="ECO:0000256" key="4">
    <source>
        <dbReference type="ARBA" id="ARBA00022598"/>
    </source>
</evidence>
<protein>
    <recommendedName>
        <fullName evidence="13">Threonine--tRNA ligase</fullName>
        <ecNumber evidence="13">6.1.1.3</ecNumber>
    </recommendedName>
    <alternativeName>
        <fullName evidence="13">Threonyl-tRNA synthetase</fullName>
        <shortName evidence="13">ThrRS</shortName>
    </alternativeName>
</protein>
<comment type="similarity">
    <text evidence="1 13">Belongs to the class-II aminoacyl-tRNA synthetase family.</text>
</comment>
<sequence length="648" mass="76277">MIEIEYQQNHQKQLFPNNITVNKIITSNNLEFLNNFENLPIAAYFNNKLITLDKPLTEDGLLNIITISDSISWSILNNNSALIMANAIFRIYPNSLLVNKSINQEGFYCDIDLVNNIISERDFEIIEKTMINIIRENLPISEKELSISEIKDLFKFNHYKLHALQSIQPSQKLFLYQRGNFLDFCKESEYFPNININRYFKILKTSGVYWQGNSKNKVLTRIYGVAFFRQRDLANYLKTLEERKKRDHKFINKEQNFFMFSSSVGAGLPFWLSKGATIRRIIERYIVDKEILYGYQHVYTPVVANVSLYKTSGHLELYKEDMFPIMQLQDGEQLILRPMNCPHHMEIFRQKIHSYKDLPLKIAELGLLHRYEPSGAVSGLERVRAMSLNDAHIFITPEQIKQEFVEIINLIEEVYKDFGIKDYYFNLSTHDPSKKDKYFDDPNMWLNSEKILKDILNELKLNYKEKIGDAAFYGPKLDVQVFTALNHEVTLSTIQLDFLLPKRFNLSYIDHNNQNKTPVVIHRAITSTIERFTAYLIEQNKGVFPLWIAPVQVIIIPINNMLHIDYVKKIQKEMIQHNLRVEINDKEYTFNYKIRAAYLAKIPFQVIIGEREIQNNNLHVRQYNNPEKRNMSMIDFVKMLTDLIKNKS</sequence>
<keyword evidence="2 13" id="KW-0963">Cytoplasm</keyword>
<dbReference type="GO" id="GO:0004829">
    <property type="term" value="F:threonine-tRNA ligase activity"/>
    <property type="evidence" value="ECO:0007669"/>
    <property type="project" value="UniProtKB-UniRule"/>
</dbReference>
<comment type="catalytic activity">
    <reaction evidence="12 13">
        <text>tRNA(Thr) + L-threonine + ATP = L-threonyl-tRNA(Thr) + AMP + diphosphate + H(+)</text>
        <dbReference type="Rhea" id="RHEA:24624"/>
        <dbReference type="Rhea" id="RHEA-COMP:9670"/>
        <dbReference type="Rhea" id="RHEA-COMP:9704"/>
        <dbReference type="ChEBI" id="CHEBI:15378"/>
        <dbReference type="ChEBI" id="CHEBI:30616"/>
        <dbReference type="ChEBI" id="CHEBI:33019"/>
        <dbReference type="ChEBI" id="CHEBI:57926"/>
        <dbReference type="ChEBI" id="CHEBI:78442"/>
        <dbReference type="ChEBI" id="CHEBI:78534"/>
        <dbReference type="ChEBI" id="CHEBI:456215"/>
        <dbReference type="EC" id="6.1.1.3"/>
    </reaction>
</comment>
<dbReference type="SUPFAM" id="SSF52954">
    <property type="entry name" value="Class II aaRS ABD-related"/>
    <property type="match status" value="1"/>
</dbReference>
<keyword evidence="4 13" id="KW-0436">Ligase</keyword>
<dbReference type="EMBL" id="JAOSIW010000015">
    <property type="protein sequence ID" value="MDO8054646.1"/>
    <property type="molecule type" value="Genomic_DNA"/>
</dbReference>
<evidence type="ECO:0000256" key="9">
    <source>
        <dbReference type="ARBA" id="ARBA00022884"/>
    </source>
</evidence>
<dbReference type="Gene3D" id="3.30.930.10">
    <property type="entry name" value="Bira Bifunctional Protein, Domain 2"/>
    <property type="match status" value="1"/>
</dbReference>
<comment type="caution">
    <text evidence="15">The sequence shown here is derived from an EMBL/GenBank/DDBJ whole genome shotgun (WGS) entry which is preliminary data.</text>
</comment>
<dbReference type="GO" id="GO:0005524">
    <property type="term" value="F:ATP binding"/>
    <property type="evidence" value="ECO:0007669"/>
    <property type="project" value="UniProtKB-UniRule"/>
</dbReference>
<comment type="subcellular location">
    <subcellularLocation>
        <location evidence="13">Cytoplasm</location>
    </subcellularLocation>
</comment>
<dbReference type="PRINTS" id="PR01047">
    <property type="entry name" value="TRNASYNTHTHR"/>
</dbReference>
<evidence type="ECO:0000313" key="16">
    <source>
        <dbReference type="Proteomes" id="UP001170651"/>
    </source>
</evidence>
<evidence type="ECO:0000313" key="15">
    <source>
        <dbReference type="EMBL" id="MDO8054646.1"/>
    </source>
</evidence>
<dbReference type="PANTHER" id="PTHR11451">
    <property type="entry name" value="THREONINE-TRNA LIGASE"/>
    <property type="match status" value="1"/>
</dbReference>
<dbReference type="InterPro" id="IPR018163">
    <property type="entry name" value="Thr/Ala-tRNA-synth_IIc_edit"/>
</dbReference>
<keyword evidence="10 13" id="KW-0648">Protein biosynthesis</keyword>
<dbReference type="FunFam" id="3.40.50.800:FF:000001">
    <property type="entry name" value="Threonine--tRNA ligase"/>
    <property type="match status" value="1"/>
</dbReference>
<dbReference type="Pfam" id="PF03129">
    <property type="entry name" value="HGTP_anticodon"/>
    <property type="match status" value="1"/>
</dbReference>
<keyword evidence="8 13" id="KW-0067">ATP-binding</keyword>
<evidence type="ECO:0000256" key="2">
    <source>
        <dbReference type="ARBA" id="ARBA00022490"/>
    </source>
</evidence>
<dbReference type="Proteomes" id="UP001170651">
    <property type="component" value="Unassembled WGS sequence"/>
</dbReference>
<dbReference type="FunFam" id="3.30.930.10:FF:000002">
    <property type="entry name" value="Threonine--tRNA ligase"/>
    <property type="match status" value="1"/>
</dbReference>
<dbReference type="Gene3D" id="3.30.54.20">
    <property type="match status" value="1"/>
</dbReference>
<dbReference type="GO" id="GO:0046872">
    <property type="term" value="F:metal ion binding"/>
    <property type="evidence" value="ECO:0007669"/>
    <property type="project" value="UniProtKB-KW"/>
</dbReference>
<organism evidence="15 16">
    <name type="scientific">Candidatus Phytoplasma australasiaticum subsp. australasiaticum</name>
    <dbReference type="NCBI Taxonomy" id="2832407"/>
    <lineage>
        <taxon>Bacteria</taxon>
        <taxon>Bacillati</taxon>
        <taxon>Mycoplasmatota</taxon>
        <taxon>Mollicutes</taxon>
        <taxon>Acholeplasmatales</taxon>
        <taxon>Acholeplasmataceae</taxon>
        <taxon>Candidatus Phytoplasma</taxon>
        <taxon>16SrII (Peanut WB group)</taxon>
        <taxon>Candidatus Phytoplasma australasiaticum</taxon>
    </lineage>
</organism>
<dbReference type="Gene3D" id="3.30.980.10">
    <property type="entry name" value="Threonyl-trna Synthetase, Chain A, domain 2"/>
    <property type="match status" value="1"/>
</dbReference>
<keyword evidence="11 13" id="KW-0030">Aminoacyl-tRNA synthetase</keyword>
<reference evidence="15 16" key="1">
    <citation type="journal article" date="2023" name="Int. J. Syst. Evol. Microbiol.">
        <title>The observation of taxonomic boundaries for the 16SrII and 16SrXXV phytoplasmas using genome-based delimitation.</title>
        <authorList>
            <person name="Rodrigues Jardim B."/>
            <person name="Tran-Nguyen L.T.T."/>
            <person name="Gambley C."/>
            <person name="Al-Sadi A.M."/>
            <person name="Al-Subhi A.M."/>
            <person name="Foissac X."/>
            <person name="Salar P."/>
            <person name="Cai H."/>
            <person name="Yang J.Y."/>
            <person name="Davis R."/>
            <person name="Jones L."/>
            <person name="Rodoni B."/>
            <person name="Constable F.E."/>
        </authorList>
    </citation>
    <scope>NUCLEOTIDE SEQUENCE [LARGE SCALE GENOMIC DNA]</scope>
    <source>
        <strain evidence="15">BAWM-OMN-P26</strain>
    </source>
</reference>
<dbReference type="SUPFAM" id="SSF55681">
    <property type="entry name" value="Class II aaRS and biotin synthetases"/>
    <property type="match status" value="1"/>
</dbReference>
<dbReference type="InterPro" id="IPR002314">
    <property type="entry name" value="aa-tRNA-synt_IIb"/>
</dbReference>
<dbReference type="InterPro" id="IPR004154">
    <property type="entry name" value="Anticodon-bd"/>
</dbReference>
<dbReference type="CDD" id="cd00771">
    <property type="entry name" value="ThrRS_core"/>
    <property type="match status" value="1"/>
</dbReference>
<comment type="subunit">
    <text evidence="13">Homodimer.</text>
</comment>
<accession>A0A9K3STQ7</accession>
<feature type="domain" description="Aminoacyl-transfer RNA synthetases class-II family profile" evidence="14">
    <location>
        <begin position="278"/>
        <end position="545"/>
    </location>
</feature>
<evidence type="ECO:0000256" key="5">
    <source>
        <dbReference type="ARBA" id="ARBA00022723"/>
    </source>
</evidence>
<dbReference type="InterPro" id="IPR047246">
    <property type="entry name" value="ThrRS_anticodon"/>
</dbReference>
<evidence type="ECO:0000256" key="12">
    <source>
        <dbReference type="ARBA" id="ARBA00049515"/>
    </source>
</evidence>
<feature type="binding site" evidence="13">
    <location>
        <position position="392"/>
    </location>
    <ligand>
        <name>Zn(2+)</name>
        <dbReference type="ChEBI" id="CHEBI:29105"/>
        <note>catalytic</note>
    </ligand>
</feature>
<dbReference type="RefSeq" id="WP_213680473.1">
    <property type="nucleotide sequence ID" value="NZ_JALQCT010000007.1"/>
</dbReference>
<name>A0A9K3STQ7_9MOLU</name>
<evidence type="ECO:0000256" key="10">
    <source>
        <dbReference type="ARBA" id="ARBA00022917"/>
    </source>
</evidence>
<dbReference type="InterPro" id="IPR006195">
    <property type="entry name" value="aa-tRNA-synth_II"/>
</dbReference>
<dbReference type="PANTHER" id="PTHR11451:SF56">
    <property type="entry name" value="THREONINE--TRNA LIGASE 1"/>
    <property type="match status" value="1"/>
</dbReference>
<feature type="binding site" evidence="13">
    <location>
        <position position="522"/>
    </location>
    <ligand>
        <name>Zn(2+)</name>
        <dbReference type="ChEBI" id="CHEBI:29105"/>
        <note>catalytic</note>
    </ligand>
</feature>
<evidence type="ECO:0000256" key="1">
    <source>
        <dbReference type="ARBA" id="ARBA00008226"/>
    </source>
</evidence>
<dbReference type="GO" id="GO:0006435">
    <property type="term" value="P:threonyl-tRNA aminoacylation"/>
    <property type="evidence" value="ECO:0007669"/>
    <property type="project" value="UniProtKB-UniRule"/>
</dbReference>
<dbReference type="SUPFAM" id="SSF55186">
    <property type="entry name" value="ThrRS/AlaRS common domain"/>
    <property type="match status" value="1"/>
</dbReference>
<dbReference type="GO" id="GO:0005737">
    <property type="term" value="C:cytoplasm"/>
    <property type="evidence" value="ECO:0007669"/>
    <property type="project" value="UniProtKB-SubCell"/>
</dbReference>
<dbReference type="HAMAP" id="MF_00184">
    <property type="entry name" value="Thr_tRNA_synth"/>
    <property type="match status" value="1"/>
</dbReference>
<dbReference type="InterPro" id="IPR033728">
    <property type="entry name" value="ThrRS_core"/>
</dbReference>
<dbReference type="InterPro" id="IPR045864">
    <property type="entry name" value="aa-tRNA-synth_II/BPL/LPL"/>
</dbReference>
<dbReference type="EC" id="6.1.1.3" evidence="13"/>
<dbReference type="InterPro" id="IPR002320">
    <property type="entry name" value="Thr-tRNA-ligase_IIa"/>
</dbReference>
<keyword evidence="5 13" id="KW-0479">Metal-binding</keyword>
<evidence type="ECO:0000256" key="6">
    <source>
        <dbReference type="ARBA" id="ARBA00022741"/>
    </source>
</evidence>
<comment type="caution">
    <text evidence="13">Lacks conserved residue(s) required for the propagation of feature annotation.</text>
</comment>
<dbReference type="GO" id="GO:0000049">
    <property type="term" value="F:tRNA binding"/>
    <property type="evidence" value="ECO:0007669"/>
    <property type="project" value="UniProtKB-KW"/>
</dbReference>
<evidence type="ECO:0000259" key="14">
    <source>
        <dbReference type="PROSITE" id="PS50862"/>
    </source>
</evidence>
<dbReference type="InterPro" id="IPR036621">
    <property type="entry name" value="Anticodon-bd_dom_sf"/>
</dbReference>
<keyword evidence="9 13" id="KW-0694">RNA-binding</keyword>
<evidence type="ECO:0000256" key="8">
    <source>
        <dbReference type="ARBA" id="ARBA00022840"/>
    </source>
</evidence>
<dbReference type="Gene3D" id="3.40.50.800">
    <property type="entry name" value="Anticodon-binding domain"/>
    <property type="match status" value="1"/>
</dbReference>
<dbReference type="CDD" id="cd00860">
    <property type="entry name" value="ThrRS_anticodon"/>
    <property type="match status" value="1"/>
</dbReference>
<keyword evidence="7 13" id="KW-0862">Zinc</keyword>
<dbReference type="PROSITE" id="PS50862">
    <property type="entry name" value="AA_TRNA_LIGASE_II"/>
    <property type="match status" value="1"/>
</dbReference>
<evidence type="ECO:0000256" key="11">
    <source>
        <dbReference type="ARBA" id="ARBA00023146"/>
    </source>
</evidence>
<gene>
    <name evidence="13 15" type="primary">thrS</name>
    <name evidence="15" type="ORF">OC696_02070</name>
</gene>
<keyword evidence="6 13" id="KW-0547">Nucleotide-binding</keyword>
<dbReference type="Pfam" id="PF00587">
    <property type="entry name" value="tRNA-synt_2b"/>
    <property type="match status" value="1"/>
</dbReference>
<dbReference type="AlphaFoldDB" id="A0A9K3STQ7"/>
<feature type="binding site" evidence="13">
    <location>
        <position position="341"/>
    </location>
    <ligand>
        <name>Zn(2+)</name>
        <dbReference type="ChEBI" id="CHEBI:29105"/>
        <note>catalytic</note>
    </ligand>
</feature>
<keyword evidence="16" id="KW-1185">Reference proteome</keyword>
<evidence type="ECO:0000256" key="13">
    <source>
        <dbReference type="HAMAP-Rule" id="MF_00184"/>
    </source>
</evidence>
<evidence type="ECO:0000256" key="7">
    <source>
        <dbReference type="ARBA" id="ARBA00022833"/>
    </source>
</evidence>
<comment type="cofactor">
    <cofactor evidence="13">
        <name>Zn(2+)</name>
        <dbReference type="ChEBI" id="CHEBI:29105"/>
    </cofactor>
    <text evidence="13">Binds 1 zinc ion per subunit.</text>
</comment>
<evidence type="ECO:0000256" key="3">
    <source>
        <dbReference type="ARBA" id="ARBA00022555"/>
    </source>
</evidence>
<proteinExistence type="inferred from homology"/>